<name>A0A197JP99_9FUNG</name>
<dbReference type="Proteomes" id="UP000078512">
    <property type="component" value="Unassembled WGS sequence"/>
</dbReference>
<reference evidence="1 2" key="1">
    <citation type="submission" date="2016-05" db="EMBL/GenBank/DDBJ databases">
        <title>Genome sequencing reveals origins of a unique bacterial endosymbiosis in the earliest lineages of terrestrial Fungi.</title>
        <authorList>
            <consortium name="DOE Joint Genome Institute"/>
            <person name="Uehling J."/>
            <person name="Gryganskyi A."/>
            <person name="Hameed K."/>
            <person name="Tschaplinski T."/>
            <person name="Misztal P."/>
            <person name="Wu S."/>
            <person name="Desiro A."/>
            <person name="Vande Pol N."/>
            <person name="Du Z.-Y."/>
            <person name="Zienkiewicz A."/>
            <person name="Zienkiewicz K."/>
            <person name="Morin E."/>
            <person name="Tisserant E."/>
            <person name="Splivallo R."/>
            <person name="Hainaut M."/>
            <person name="Henrissat B."/>
            <person name="Ohm R."/>
            <person name="Kuo A."/>
            <person name="Yan J."/>
            <person name="Lipzen A."/>
            <person name="Nolan M."/>
            <person name="Labutti K."/>
            <person name="Barry K."/>
            <person name="Goldstein A."/>
            <person name="Labbe J."/>
            <person name="Schadt C."/>
            <person name="Tuskan G."/>
            <person name="Grigoriev I."/>
            <person name="Martin F."/>
            <person name="Vilgalys R."/>
            <person name="Bonito G."/>
        </authorList>
    </citation>
    <scope>NUCLEOTIDE SEQUENCE [LARGE SCALE GENOMIC DNA]</scope>
    <source>
        <strain evidence="1 2">AG-77</strain>
    </source>
</reference>
<evidence type="ECO:0000313" key="2">
    <source>
        <dbReference type="Proteomes" id="UP000078512"/>
    </source>
</evidence>
<dbReference type="EMBL" id="KV442068">
    <property type="protein sequence ID" value="OAQ26306.1"/>
    <property type="molecule type" value="Genomic_DNA"/>
</dbReference>
<keyword evidence="2" id="KW-1185">Reference proteome</keyword>
<proteinExistence type="predicted"/>
<organism evidence="1 2">
    <name type="scientific">Linnemannia elongata AG-77</name>
    <dbReference type="NCBI Taxonomy" id="1314771"/>
    <lineage>
        <taxon>Eukaryota</taxon>
        <taxon>Fungi</taxon>
        <taxon>Fungi incertae sedis</taxon>
        <taxon>Mucoromycota</taxon>
        <taxon>Mortierellomycotina</taxon>
        <taxon>Mortierellomycetes</taxon>
        <taxon>Mortierellales</taxon>
        <taxon>Mortierellaceae</taxon>
        <taxon>Linnemannia</taxon>
    </lineage>
</organism>
<accession>A0A197JP99</accession>
<dbReference type="AlphaFoldDB" id="A0A197JP99"/>
<sequence>MDKLAALGVIQYGTTLPALIPILKSLGLYDPVKSSILKDMNQGGDTMLGVKYLMIITKYIKL</sequence>
<evidence type="ECO:0000313" key="1">
    <source>
        <dbReference type="EMBL" id="OAQ26306.1"/>
    </source>
</evidence>
<dbReference type="OrthoDB" id="9974421at2759"/>
<gene>
    <name evidence="1" type="ORF">K457DRAFT_22249</name>
</gene>
<protein>
    <submittedName>
        <fullName evidence="1">Uncharacterized protein</fullName>
    </submittedName>
</protein>